<dbReference type="HOGENOM" id="CLU_128747_1_1_4"/>
<dbReference type="PROSITE" id="PS50903">
    <property type="entry name" value="RUBREDOXIN_LIKE"/>
    <property type="match status" value="1"/>
</dbReference>
<comment type="pathway">
    <text evidence="2">Hydrocarbon metabolism; alkane degradation.</text>
</comment>
<dbReference type="RefSeq" id="WP_024006179.1">
    <property type="nucleotide sequence ID" value="NZ_KI650980.1"/>
</dbReference>
<dbReference type="GO" id="GO:0005506">
    <property type="term" value="F:iron ion binding"/>
    <property type="evidence" value="ECO:0007669"/>
    <property type="project" value="InterPro"/>
</dbReference>
<dbReference type="SUPFAM" id="SSF57802">
    <property type="entry name" value="Rubredoxin-like"/>
    <property type="match status" value="1"/>
</dbReference>
<evidence type="ECO:0000313" key="11">
    <source>
        <dbReference type="EMBL" id="ETF02246.1"/>
    </source>
</evidence>
<dbReference type="PANTHER" id="PTHR47627">
    <property type="entry name" value="RUBREDOXIN"/>
    <property type="match status" value="1"/>
</dbReference>
<dbReference type="InterPro" id="IPR018527">
    <property type="entry name" value="Rubredoxin_Fe_BS"/>
</dbReference>
<evidence type="ECO:0000256" key="1">
    <source>
        <dbReference type="ARBA" id="ARBA00002792"/>
    </source>
</evidence>
<dbReference type="eggNOG" id="COG1773">
    <property type="taxonomic scope" value="Bacteria"/>
</dbReference>
<evidence type="ECO:0000256" key="7">
    <source>
        <dbReference type="ARBA" id="ARBA00023004"/>
    </source>
</evidence>
<dbReference type="AlphaFoldDB" id="V8QQK0"/>
<dbReference type="PROSITE" id="PS00202">
    <property type="entry name" value="RUBREDOXIN"/>
    <property type="match status" value="1"/>
</dbReference>
<feature type="binding site" evidence="9">
    <location>
        <position position="42"/>
    </location>
    <ligand>
        <name>Fe cation</name>
        <dbReference type="ChEBI" id="CHEBI:24875"/>
    </ligand>
</feature>
<dbReference type="EMBL" id="AYXT01000010">
    <property type="protein sequence ID" value="ETF02246.1"/>
    <property type="molecule type" value="Genomic_DNA"/>
</dbReference>
<evidence type="ECO:0000256" key="8">
    <source>
        <dbReference type="PIRNR" id="PIRNR000071"/>
    </source>
</evidence>
<comment type="similarity">
    <text evidence="3 8">Belongs to the rubredoxin family.</text>
</comment>
<feature type="binding site" evidence="9">
    <location>
        <position position="9"/>
    </location>
    <ligand>
        <name>Fe cation</name>
        <dbReference type="ChEBI" id="CHEBI:24875"/>
    </ligand>
</feature>
<evidence type="ECO:0000256" key="4">
    <source>
        <dbReference type="ARBA" id="ARBA00022448"/>
    </source>
</evidence>
<evidence type="ECO:0000313" key="12">
    <source>
        <dbReference type="Proteomes" id="UP000018733"/>
    </source>
</evidence>
<evidence type="ECO:0000256" key="2">
    <source>
        <dbReference type="ARBA" id="ARBA00004933"/>
    </source>
</evidence>
<name>V8QQK0_9BURK</name>
<keyword evidence="4 8" id="KW-0813">Transport</keyword>
<dbReference type="PATRIC" id="fig|1424334.3.peg.3245"/>
<accession>V8QQK0</accession>
<protein>
    <recommendedName>
        <fullName evidence="8">Rubredoxin</fullName>
    </recommendedName>
</protein>
<dbReference type="STRING" id="1424334.W822_16180"/>
<dbReference type="GO" id="GO:0043448">
    <property type="term" value="P:alkane catabolic process"/>
    <property type="evidence" value="ECO:0007669"/>
    <property type="project" value="TreeGrafter"/>
</dbReference>
<evidence type="ECO:0000256" key="5">
    <source>
        <dbReference type="ARBA" id="ARBA00022723"/>
    </source>
</evidence>
<organism evidence="11 12">
    <name type="scientific">Advenella kashmirensis W13003</name>
    <dbReference type="NCBI Taxonomy" id="1424334"/>
    <lineage>
        <taxon>Bacteria</taxon>
        <taxon>Pseudomonadati</taxon>
        <taxon>Pseudomonadota</taxon>
        <taxon>Betaproteobacteria</taxon>
        <taxon>Burkholderiales</taxon>
        <taxon>Alcaligenaceae</taxon>
    </lineage>
</organism>
<comment type="caution">
    <text evidence="11">The sequence shown here is derived from an EMBL/GenBank/DDBJ whole genome shotgun (WGS) entry which is preliminary data.</text>
</comment>
<evidence type="ECO:0000256" key="6">
    <source>
        <dbReference type="ARBA" id="ARBA00022982"/>
    </source>
</evidence>
<dbReference type="PIRSF" id="PIRSF000071">
    <property type="entry name" value="Rubredoxin"/>
    <property type="match status" value="1"/>
</dbReference>
<proteinExistence type="inferred from homology"/>
<evidence type="ECO:0000256" key="3">
    <source>
        <dbReference type="ARBA" id="ARBA00005337"/>
    </source>
</evidence>
<dbReference type="Gene3D" id="2.20.28.10">
    <property type="match status" value="1"/>
</dbReference>
<evidence type="ECO:0000259" key="10">
    <source>
        <dbReference type="PROSITE" id="PS50903"/>
    </source>
</evidence>
<keyword evidence="12" id="KW-1185">Reference proteome</keyword>
<keyword evidence="5 8" id="KW-0479">Metal-binding</keyword>
<keyword evidence="7 8" id="KW-0408">Iron</keyword>
<feature type="binding site" evidence="9">
    <location>
        <position position="39"/>
    </location>
    <ligand>
        <name>Fe cation</name>
        <dbReference type="ChEBI" id="CHEBI:24875"/>
    </ligand>
</feature>
<dbReference type="InterPro" id="IPR050526">
    <property type="entry name" value="Rubredoxin_ET"/>
</dbReference>
<sequence>MKQWMCAPCGFIYDEAAGLPGEGIPAGTRFEDIPDSWVCPDCGLSKMDFVLIPD</sequence>
<keyword evidence="6 8" id="KW-0249">Electron transport</keyword>
<dbReference type="PANTHER" id="PTHR47627:SF1">
    <property type="entry name" value="RUBREDOXIN-1-RELATED"/>
    <property type="match status" value="1"/>
</dbReference>
<dbReference type="Proteomes" id="UP000018733">
    <property type="component" value="Unassembled WGS sequence"/>
</dbReference>
<dbReference type="CDD" id="cd00730">
    <property type="entry name" value="rubredoxin"/>
    <property type="match status" value="1"/>
</dbReference>
<dbReference type="FunFam" id="2.20.28.10:FF:000001">
    <property type="entry name" value="Rubredoxin"/>
    <property type="match status" value="1"/>
</dbReference>
<dbReference type="InterPro" id="IPR024934">
    <property type="entry name" value="Rubredoxin-like_dom"/>
</dbReference>
<dbReference type="Pfam" id="PF00301">
    <property type="entry name" value="Rubredoxin"/>
    <property type="match status" value="1"/>
</dbReference>
<dbReference type="InterPro" id="IPR024935">
    <property type="entry name" value="Rubredoxin_dom"/>
</dbReference>
<reference evidence="11 12" key="1">
    <citation type="journal article" date="2014" name="Genome Announc.">
        <title>Draft Genome Sequence of Advenella kashmirensis Strain W13003, a Polycyclic Aromatic Hydrocarbon-Degrading Bacterium.</title>
        <authorList>
            <person name="Wang X."/>
            <person name="Jin D."/>
            <person name="Zhou L."/>
            <person name="Wu L."/>
            <person name="An W."/>
            <person name="Zhao L."/>
        </authorList>
    </citation>
    <scope>NUCLEOTIDE SEQUENCE [LARGE SCALE GENOMIC DNA]</scope>
    <source>
        <strain evidence="11 12">W13003</strain>
    </source>
</reference>
<dbReference type="PRINTS" id="PR00163">
    <property type="entry name" value="RUBREDOXIN"/>
</dbReference>
<dbReference type="OrthoDB" id="9800607at2"/>
<feature type="domain" description="Rubredoxin-like" evidence="10">
    <location>
        <begin position="1"/>
        <end position="52"/>
    </location>
</feature>
<dbReference type="InterPro" id="IPR024922">
    <property type="entry name" value="Rubredoxin"/>
</dbReference>
<feature type="binding site" evidence="9">
    <location>
        <position position="6"/>
    </location>
    <ligand>
        <name>Fe cation</name>
        <dbReference type="ChEBI" id="CHEBI:24875"/>
    </ligand>
</feature>
<evidence type="ECO:0000256" key="9">
    <source>
        <dbReference type="PIRSR" id="PIRSR000071-1"/>
    </source>
</evidence>
<comment type="cofactor">
    <cofactor evidence="8 9">
        <name>Fe(3+)</name>
        <dbReference type="ChEBI" id="CHEBI:29034"/>
    </cofactor>
    <text evidence="8 9">Binds 1 Fe(3+) ion per subunit.</text>
</comment>
<dbReference type="GO" id="GO:0009055">
    <property type="term" value="F:electron transfer activity"/>
    <property type="evidence" value="ECO:0007669"/>
    <property type="project" value="InterPro"/>
</dbReference>
<gene>
    <name evidence="11" type="ORF">W822_16180</name>
</gene>
<comment type="function">
    <text evidence="1">Involved in the hydrocarbon hydroxylating system, which transfers electrons from NADH to rubredoxin reductase and then through rubredoxin to alkane 1 monooxygenase.</text>
</comment>